<evidence type="ECO:0000313" key="2">
    <source>
        <dbReference type="EMBL" id="GEC64168.1"/>
    </source>
</evidence>
<keyword evidence="3" id="KW-1185">Reference proteome</keyword>
<proteinExistence type="predicted"/>
<dbReference type="InterPro" id="IPR015927">
    <property type="entry name" value="Peptidase_S24_S26A/B/C"/>
</dbReference>
<dbReference type="CDD" id="cd06529">
    <property type="entry name" value="S24_LexA-like"/>
    <property type="match status" value="1"/>
</dbReference>
<sequence>MSGYAGDRTTGFASPAADSAEGPIDLGAVLDLYRPNRYPVRVVGDALSARGILHGDVLIVDTAASPRTGNVVIARWQDQTIVCEITRNRDGWFLRSGRSGDGDALRPVDGDQNAGIWAVVCAVVRTEV</sequence>
<dbReference type="Proteomes" id="UP000319478">
    <property type="component" value="Unassembled WGS sequence"/>
</dbReference>
<feature type="domain" description="Peptidase S24/S26A/S26B/S26C" evidence="1">
    <location>
        <begin position="9"/>
        <end position="96"/>
    </location>
</feature>
<dbReference type="Gene3D" id="2.10.109.10">
    <property type="entry name" value="Umud Fragment, subunit A"/>
    <property type="match status" value="1"/>
</dbReference>
<reference evidence="2 3" key="1">
    <citation type="submission" date="2019-06" db="EMBL/GenBank/DDBJ databases">
        <title>Whole genome shotgun sequence of Komagataeibacter hansenii NBRC 14820.</title>
        <authorList>
            <person name="Hosoyama A."/>
            <person name="Uohara A."/>
            <person name="Ohji S."/>
            <person name="Ichikawa N."/>
        </authorList>
    </citation>
    <scope>NUCLEOTIDE SEQUENCE [LARGE SCALE GENOMIC DNA]</scope>
    <source>
        <strain evidence="2 3">NBRC 14820</strain>
    </source>
</reference>
<dbReference type="RefSeq" id="WP_048859061.1">
    <property type="nucleotide sequence ID" value="NZ_BJNN01000108.1"/>
</dbReference>
<comment type="caution">
    <text evidence="2">The sequence shown here is derived from an EMBL/GenBank/DDBJ whole genome shotgun (WGS) entry which is preliminary data.</text>
</comment>
<dbReference type="Pfam" id="PF00717">
    <property type="entry name" value="Peptidase_S24"/>
    <property type="match status" value="1"/>
</dbReference>
<evidence type="ECO:0000313" key="3">
    <source>
        <dbReference type="Proteomes" id="UP000319478"/>
    </source>
</evidence>
<accession>A0ABQ0SFV8</accession>
<evidence type="ECO:0000259" key="1">
    <source>
        <dbReference type="Pfam" id="PF00717"/>
    </source>
</evidence>
<dbReference type="InterPro" id="IPR036286">
    <property type="entry name" value="LexA/Signal_pep-like_sf"/>
</dbReference>
<dbReference type="SUPFAM" id="SSF51306">
    <property type="entry name" value="LexA/Signal peptidase"/>
    <property type="match status" value="1"/>
</dbReference>
<dbReference type="EMBL" id="BJNN01000108">
    <property type="protein sequence ID" value="GEC64168.1"/>
    <property type="molecule type" value="Genomic_DNA"/>
</dbReference>
<gene>
    <name evidence="2" type="primary">umuD</name>
    <name evidence="2" type="ORF">GHA01_20170</name>
</gene>
<organism evidence="2 3">
    <name type="scientific">Novacetimonas hansenii</name>
    <name type="common">Komagataeibacter hansenii</name>
    <dbReference type="NCBI Taxonomy" id="436"/>
    <lineage>
        <taxon>Bacteria</taxon>
        <taxon>Pseudomonadati</taxon>
        <taxon>Pseudomonadota</taxon>
        <taxon>Alphaproteobacteria</taxon>
        <taxon>Acetobacterales</taxon>
        <taxon>Acetobacteraceae</taxon>
        <taxon>Novacetimonas</taxon>
    </lineage>
</organism>
<protein>
    <submittedName>
        <fullName evidence="2">UmuD protein</fullName>
    </submittedName>
</protein>
<name>A0ABQ0SFV8_NOVHA</name>
<dbReference type="InterPro" id="IPR039418">
    <property type="entry name" value="LexA-like"/>
</dbReference>